<feature type="transmembrane region" description="Helical" evidence="2">
    <location>
        <begin position="155"/>
        <end position="173"/>
    </location>
</feature>
<feature type="transmembrane region" description="Helical" evidence="2">
    <location>
        <begin position="672"/>
        <end position="690"/>
    </location>
</feature>
<feature type="transmembrane region" description="Helical" evidence="2">
    <location>
        <begin position="66"/>
        <end position="84"/>
    </location>
</feature>
<evidence type="ECO:0000256" key="1">
    <source>
        <dbReference type="SAM" id="MobiDB-lite"/>
    </source>
</evidence>
<keyword evidence="2" id="KW-0472">Membrane</keyword>
<sequence length="860" mass="99220">MSIQDGFMSIHGISQYIDFHFTLNYTILIPTVPFVYIIPTMVIMWKVYRGYHSQSSNLTKLTLDSHLYAMLMFYFVANISFFFTDFLRFNVPVSGLATSLCAGLFPNRYFTLLIAVGDYMNYCILILPFLVSVVRIIILSVAYNQKKIRARVMKWFILPILFLLPLFCVSFMIPSMGYCRQLGSPFGFGAIDIYYTHGWFGMSNLIPSQIMPANDSIHDLDAYKSFVPVFNFTTFQAFLPFLYICPTIVVMLTILVKYKKAKAALNSATMDNNIFACIMFYFTFNMLFYFGDYFHLNLPTAGFVTSWCAGVQPNRGFTFLLMYAYYSNFGVIICPFLVCLMRLTIMMSPRQNERYCKLIMYRFAIPFLFLVPLALVAVNITTTGYCKQLNHPFSFGSIIIYEGEDYARLNTIIHFSFSSFIFSSNTTMTVFMLYKLRMTQTSSTSARTKELKRRAEFSLFLAVVSSVAPFITNSICSISFLFDRTAWDYVLFVRPIGNDFETTMMPWVLFLTHPMFRSKKKTSPVNKASVFVTSTNTSSTRIIDYSVLQAFIPILYISPTAVIMVVILVKHHYAKMMMNTAYMDTNIFIMIMFYFFFNATFFIGDYIRLNLPSSGLVTSLCAKTEPNWWYTLIIIFAYSGDYGTISCPFLTSLIRLIMILSPHNHVKYCKILMRRFVFPFIIAIPITLTLRNIPAVGYCRQMGPPFHTGAIVISEGEFYTRINVIIHISFSYITFISHVLMGVFMFFKIRKTSYNNTSNRTRELSKKAELSLTLTMASCIVPFITNSIVSFTFLLDRPNWGYVLFLRVIGNDYETIMLPWVLFFTHPLFRRKKAPRIIQNQGSNIRNSNNNTPRSSSQMI</sequence>
<feature type="transmembrane region" description="Helical" evidence="2">
    <location>
        <begin position="270"/>
        <end position="290"/>
    </location>
</feature>
<evidence type="ECO:0000313" key="4">
    <source>
        <dbReference type="Proteomes" id="UP000827892"/>
    </source>
</evidence>
<accession>A0AAE9A8V6</accession>
<feature type="transmembrane region" description="Helical" evidence="2">
    <location>
        <begin position="768"/>
        <end position="793"/>
    </location>
</feature>
<dbReference type="Proteomes" id="UP000827892">
    <property type="component" value="Chromosome V"/>
</dbReference>
<feature type="transmembrane region" description="Helical" evidence="2">
    <location>
        <begin position="25"/>
        <end position="45"/>
    </location>
</feature>
<feature type="transmembrane region" description="Helical" evidence="2">
    <location>
        <begin position="581"/>
        <end position="607"/>
    </location>
</feature>
<dbReference type="Pfam" id="PF10322">
    <property type="entry name" value="7TM_GPCR_Sru"/>
    <property type="match status" value="3"/>
</dbReference>
<feature type="transmembrane region" description="Helical" evidence="2">
    <location>
        <begin position="627"/>
        <end position="651"/>
    </location>
</feature>
<dbReference type="InterPro" id="IPR003839">
    <property type="entry name" value="7TM_GPCR_serpentine_rcpt_Sru"/>
</dbReference>
<feature type="transmembrane region" description="Helical" evidence="2">
    <location>
        <begin position="724"/>
        <end position="747"/>
    </location>
</feature>
<feature type="region of interest" description="Disordered" evidence="1">
    <location>
        <begin position="840"/>
        <end position="860"/>
    </location>
</feature>
<dbReference type="PANTHER" id="PTHR46045">
    <property type="entry name" value="SERPENTINE RECEPTOR, CLASS U-RELATED"/>
    <property type="match status" value="1"/>
</dbReference>
<feature type="transmembrane region" description="Helical" evidence="2">
    <location>
        <begin position="412"/>
        <end position="436"/>
    </location>
</feature>
<feature type="transmembrane region" description="Helical" evidence="2">
    <location>
        <begin position="547"/>
        <end position="569"/>
    </location>
</feature>
<feature type="transmembrane region" description="Helical" evidence="2">
    <location>
        <begin position="457"/>
        <end position="482"/>
    </location>
</feature>
<dbReference type="AlphaFoldDB" id="A0AAE9A8V6"/>
<keyword evidence="2" id="KW-0812">Transmembrane</keyword>
<feature type="transmembrane region" description="Helical" evidence="2">
    <location>
        <begin position="323"/>
        <end position="343"/>
    </location>
</feature>
<protein>
    <submittedName>
        <fullName evidence="3">Uncharacterized protein</fullName>
    </submittedName>
</protein>
<feature type="transmembrane region" description="Helical" evidence="2">
    <location>
        <begin position="119"/>
        <end position="143"/>
    </location>
</feature>
<feature type="transmembrane region" description="Helical" evidence="2">
    <location>
        <begin position="237"/>
        <end position="258"/>
    </location>
</feature>
<organism evidence="3 4">
    <name type="scientific">Caenorhabditis briggsae</name>
    <dbReference type="NCBI Taxonomy" id="6238"/>
    <lineage>
        <taxon>Eukaryota</taxon>
        <taxon>Metazoa</taxon>
        <taxon>Ecdysozoa</taxon>
        <taxon>Nematoda</taxon>
        <taxon>Chromadorea</taxon>
        <taxon>Rhabditida</taxon>
        <taxon>Rhabditina</taxon>
        <taxon>Rhabditomorpha</taxon>
        <taxon>Rhabditoidea</taxon>
        <taxon>Rhabditidae</taxon>
        <taxon>Peloderinae</taxon>
        <taxon>Caenorhabditis</taxon>
    </lineage>
</organism>
<proteinExistence type="predicted"/>
<dbReference type="PANTHER" id="PTHR46045:SF12">
    <property type="entry name" value="SERPENTINE RECEPTOR, CLASS U"/>
    <property type="match status" value="1"/>
</dbReference>
<name>A0AAE9A8V6_CAEBR</name>
<reference evidence="3 4" key="1">
    <citation type="submission" date="2022-02" db="EMBL/GenBank/DDBJ databases">
        <title>Chromosome-level reference genomes for two strains of Caenorhabditis briggsae: an improved platform for comparative genomics.</title>
        <authorList>
            <person name="Stevens L."/>
            <person name="Andersen E.C."/>
        </authorList>
    </citation>
    <scope>NUCLEOTIDE SEQUENCE [LARGE SCALE GENOMIC DNA]</scope>
    <source>
        <strain evidence="3">QX1410_ONT</strain>
        <tissue evidence="3">Whole-organism</tissue>
    </source>
</reference>
<evidence type="ECO:0000256" key="2">
    <source>
        <dbReference type="SAM" id="Phobius"/>
    </source>
</evidence>
<gene>
    <name evidence="3" type="ORF">L3Y34_008928</name>
</gene>
<evidence type="ECO:0000313" key="3">
    <source>
        <dbReference type="EMBL" id="ULT90975.1"/>
    </source>
</evidence>
<feature type="transmembrane region" description="Helical" evidence="2">
    <location>
        <begin position="813"/>
        <end position="829"/>
    </location>
</feature>
<dbReference type="EMBL" id="CP090895">
    <property type="protein sequence ID" value="ULT90975.1"/>
    <property type="molecule type" value="Genomic_DNA"/>
</dbReference>
<feature type="transmembrane region" description="Helical" evidence="2">
    <location>
        <begin position="363"/>
        <end position="385"/>
    </location>
</feature>
<keyword evidence="2" id="KW-1133">Transmembrane helix</keyword>